<feature type="domain" description="GH16" evidence="2">
    <location>
        <begin position="97"/>
        <end position="393"/>
    </location>
</feature>
<comment type="caution">
    <text evidence="3">The sequence shown here is derived from an EMBL/GenBank/DDBJ whole genome shotgun (WGS) entry which is preliminary data.</text>
</comment>
<comment type="similarity">
    <text evidence="1">Belongs to the glycosyl hydrolase 16 family.</text>
</comment>
<dbReference type="Gene3D" id="2.60.120.200">
    <property type="match status" value="1"/>
</dbReference>
<reference evidence="4" key="1">
    <citation type="journal article" date="2019" name="Int. J. Syst. Evol. Microbiol.">
        <title>The Global Catalogue of Microorganisms (GCM) 10K type strain sequencing project: providing services to taxonomists for standard genome sequencing and annotation.</title>
        <authorList>
            <consortium name="The Broad Institute Genomics Platform"/>
            <consortium name="The Broad Institute Genome Sequencing Center for Infectious Disease"/>
            <person name="Wu L."/>
            <person name="Ma J."/>
        </authorList>
    </citation>
    <scope>NUCLEOTIDE SEQUENCE [LARGE SCALE GENOMIC DNA]</scope>
    <source>
        <strain evidence="4">NBRC 106348</strain>
    </source>
</reference>
<dbReference type="EMBL" id="BSUK01000001">
    <property type="protein sequence ID" value="GMA23660.1"/>
    <property type="molecule type" value="Genomic_DNA"/>
</dbReference>
<evidence type="ECO:0000256" key="1">
    <source>
        <dbReference type="ARBA" id="ARBA00006865"/>
    </source>
</evidence>
<dbReference type="PANTHER" id="PTHR10963:SF55">
    <property type="entry name" value="GLYCOSIDE HYDROLASE FAMILY 16 PROTEIN"/>
    <property type="match status" value="1"/>
</dbReference>
<dbReference type="Proteomes" id="UP001157091">
    <property type="component" value="Unassembled WGS sequence"/>
</dbReference>
<dbReference type="RefSeq" id="WP_284292630.1">
    <property type="nucleotide sequence ID" value="NZ_BSUK01000001.1"/>
</dbReference>
<evidence type="ECO:0000313" key="4">
    <source>
        <dbReference type="Proteomes" id="UP001157091"/>
    </source>
</evidence>
<accession>A0ABQ6HZ08</accession>
<dbReference type="InterPro" id="IPR013320">
    <property type="entry name" value="ConA-like_dom_sf"/>
</dbReference>
<proteinExistence type="inferred from homology"/>
<dbReference type="Pfam" id="PF00722">
    <property type="entry name" value="Glyco_hydro_16"/>
    <property type="match status" value="1"/>
</dbReference>
<evidence type="ECO:0000313" key="3">
    <source>
        <dbReference type="EMBL" id="GMA23660.1"/>
    </source>
</evidence>
<keyword evidence="4" id="KW-1185">Reference proteome</keyword>
<dbReference type="CDD" id="cd08023">
    <property type="entry name" value="GH16_laminarinase_like"/>
    <property type="match status" value="1"/>
</dbReference>
<protein>
    <recommendedName>
        <fullName evidence="2">GH16 domain-containing protein</fullName>
    </recommendedName>
</protein>
<dbReference type="PANTHER" id="PTHR10963">
    <property type="entry name" value="GLYCOSYL HYDROLASE-RELATED"/>
    <property type="match status" value="1"/>
</dbReference>
<dbReference type="SUPFAM" id="SSF49899">
    <property type="entry name" value="Concanavalin A-like lectins/glucanases"/>
    <property type="match status" value="1"/>
</dbReference>
<gene>
    <name evidence="3" type="ORF">GCM10025864_14190</name>
</gene>
<sequence>MAAGAPSATADSACADYKICVTSPHYGTDVSGQVTIDFTAPGMKNGDVRIWHQPDATHTDKWGYDRWTEAIPAADGTASATIDADDYPSGPMVVEISVWDSPPGDNSYTHSDNVYLSLFNTGGVDWSVGATDTPGQAAGLTLSYDDEFTGPLSISRTGVGTTYASATPYQSGGGEFGDAVFAEAGSANDPFTVKSSQYLRIRGQKAPDGFVDPQGWGRTYTSGFLASMGTDGQGFAASDAYFEARILMPGGYGTWPSFWVMGKNRITNGTSAPYTELDAVEQHGQSVSMKRTSQSTHCWACTPVVHDTHVQSTFAHGLDAGRTWHTYGVRVAGNEVNYYIDGEKIDTYYPADSSAHQPLFFMLDLAMGSGWPIDLSQQENKADMYVDYVRVWS</sequence>
<dbReference type="InterPro" id="IPR000757">
    <property type="entry name" value="Beta-glucanase-like"/>
</dbReference>
<evidence type="ECO:0000259" key="2">
    <source>
        <dbReference type="PROSITE" id="PS51762"/>
    </source>
</evidence>
<dbReference type="PROSITE" id="PS51762">
    <property type="entry name" value="GH16_2"/>
    <property type="match status" value="1"/>
</dbReference>
<organism evidence="3 4">
    <name type="scientific">Luteimicrobium album</name>
    <dbReference type="NCBI Taxonomy" id="1054550"/>
    <lineage>
        <taxon>Bacteria</taxon>
        <taxon>Bacillati</taxon>
        <taxon>Actinomycetota</taxon>
        <taxon>Actinomycetes</taxon>
        <taxon>Micrococcales</taxon>
        <taxon>Luteimicrobium</taxon>
    </lineage>
</organism>
<dbReference type="InterPro" id="IPR050546">
    <property type="entry name" value="Glycosyl_Hydrlase_16"/>
</dbReference>
<name>A0ABQ6HZ08_9MICO</name>